<proteinExistence type="inferred from homology"/>
<dbReference type="GO" id="GO:0004559">
    <property type="term" value="F:alpha-mannosidase activity"/>
    <property type="evidence" value="ECO:0007669"/>
    <property type="project" value="InterPro"/>
</dbReference>
<dbReference type="GO" id="GO:0046872">
    <property type="term" value="F:metal ion binding"/>
    <property type="evidence" value="ECO:0007669"/>
    <property type="project" value="UniProtKB-KW"/>
</dbReference>
<keyword evidence="4" id="KW-0326">Glycosidase</keyword>
<dbReference type="Pfam" id="PF07748">
    <property type="entry name" value="Glyco_hydro_38C"/>
    <property type="match status" value="1"/>
</dbReference>
<dbReference type="InterPro" id="IPR015341">
    <property type="entry name" value="Glyco_hydro_38_cen"/>
</dbReference>
<dbReference type="STRING" id="303541.JF72_10640"/>
<dbReference type="InterPro" id="IPR011330">
    <property type="entry name" value="Glyco_hydro/deAcase_b/a-brl"/>
</dbReference>
<dbReference type="Pfam" id="PF01074">
    <property type="entry name" value="Glyco_hydro_38N"/>
    <property type="match status" value="1"/>
</dbReference>
<dbReference type="AlphaFoldDB" id="A0A0F4LNG1"/>
<dbReference type="PANTHER" id="PTHR46017:SF2">
    <property type="entry name" value="MANNOSYLGLYCERATE HYDROLASE"/>
    <property type="match status" value="1"/>
</dbReference>
<dbReference type="PATRIC" id="fig|303541.3.peg.1228"/>
<dbReference type="GO" id="GO:0006013">
    <property type="term" value="P:mannose metabolic process"/>
    <property type="evidence" value="ECO:0007669"/>
    <property type="project" value="InterPro"/>
</dbReference>
<dbReference type="SMART" id="SM00872">
    <property type="entry name" value="Alpha-mann_mid"/>
    <property type="match status" value="1"/>
</dbReference>
<evidence type="ECO:0000256" key="4">
    <source>
        <dbReference type="ARBA" id="ARBA00023295"/>
    </source>
</evidence>
<dbReference type="GO" id="GO:0009313">
    <property type="term" value="P:oligosaccharide catabolic process"/>
    <property type="evidence" value="ECO:0007669"/>
    <property type="project" value="TreeGrafter"/>
</dbReference>
<evidence type="ECO:0000313" key="6">
    <source>
        <dbReference type="EMBL" id="KJY60125.1"/>
    </source>
</evidence>
<dbReference type="InterPro" id="IPR011013">
    <property type="entry name" value="Gal_mutarotase_sf_dom"/>
</dbReference>
<dbReference type="InterPro" id="IPR027291">
    <property type="entry name" value="Glyco_hydro_38_N_sf"/>
</dbReference>
<keyword evidence="7" id="KW-1185">Reference proteome</keyword>
<dbReference type="Proteomes" id="UP000033682">
    <property type="component" value="Unassembled WGS sequence"/>
</dbReference>
<dbReference type="SUPFAM" id="SSF88688">
    <property type="entry name" value="Families 57/38 glycoside transferase middle domain"/>
    <property type="match status" value="1"/>
</dbReference>
<dbReference type="PANTHER" id="PTHR46017">
    <property type="entry name" value="ALPHA-MANNOSIDASE 2C1"/>
    <property type="match status" value="1"/>
</dbReference>
<dbReference type="Gene3D" id="2.70.98.30">
    <property type="entry name" value="Golgi alpha-mannosidase II, domain 4"/>
    <property type="match status" value="1"/>
</dbReference>
<name>A0A0F4LNG1_9LACO</name>
<evidence type="ECO:0000256" key="2">
    <source>
        <dbReference type="ARBA" id="ARBA00022723"/>
    </source>
</evidence>
<evidence type="ECO:0000256" key="3">
    <source>
        <dbReference type="ARBA" id="ARBA00022801"/>
    </source>
</evidence>
<dbReference type="EMBL" id="JXLG01000009">
    <property type="protein sequence ID" value="KJY60125.1"/>
    <property type="molecule type" value="Genomic_DNA"/>
</dbReference>
<keyword evidence="3" id="KW-0378">Hydrolase</keyword>
<evidence type="ECO:0000259" key="5">
    <source>
        <dbReference type="SMART" id="SM00872"/>
    </source>
</evidence>
<comment type="similarity">
    <text evidence="1">Belongs to the glycosyl hydrolase 38 family.</text>
</comment>
<evidence type="ECO:0000313" key="7">
    <source>
        <dbReference type="Proteomes" id="UP000033682"/>
    </source>
</evidence>
<comment type="caution">
    <text evidence="6">The sequence shown here is derived from an EMBL/GenBank/DDBJ whole genome shotgun (WGS) entry which is preliminary data.</text>
</comment>
<dbReference type="InterPro" id="IPR037094">
    <property type="entry name" value="Glyco_hydro_38_cen_sf"/>
</dbReference>
<feature type="domain" description="Glycoside hydrolase family 38 central" evidence="5">
    <location>
        <begin position="276"/>
        <end position="354"/>
    </location>
</feature>
<dbReference type="Pfam" id="PF09261">
    <property type="entry name" value="Alpha-mann_mid"/>
    <property type="match status" value="1"/>
</dbReference>
<dbReference type="HOGENOM" id="CLU_003442_2_1_9"/>
<dbReference type="RefSeq" id="WP_046307500.1">
    <property type="nucleotide sequence ID" value="NZ_KQ034000.1"/>
</dbReference>
<sequence>MVKKVFVVPHTHWDREWFFTSDQAKVYLLKDLKDVLDYLEASGQYGSFLLDGQSSLIEDYLNWRPQERKRVEKLVKEKKLILGPWYTQTDQYLASGESIINNLRMGMKQSDELGGHMNVAYVPDSFGQESSMPQIYQQLGIDDAVLYRGFSLDDTKQSEFTWQGEDGSEISVFRMACGYFIGGVVDETKLAQLMTEEPFKTVVDQASTDNVLFPNGSDMAPLRFDLPEFIERLNQANKGKFTFEVASLEDYITAVKEAKPELRLITGEQDCGKDMRVHKSISSSRADLKALNTKLQNYLANVVEPVLALGNYCGLPYPTKTLEDLWKKMAKNAAHDSMGNCVSDRVNADIKARYQKVEDMATALVEVTLRQISTGVKNDGHPITLTVFNTLPVERGGVISKRIYSPSRNFKIQDYNGQNIPFEITAVKDVTELITSSTIQLDPGQAIYLPEKVYQLDVNMQLANIPAFGYKQLSLVSEQDQEIDLPTRQTGTKIENEFYQISVNVDGSLDILDKLNNHLYQKQAILEENGDDGDSYNYSPAKQDLVSYSTAQPHRSQCIQNALSSKLIIDYDFSVPSDLAARAKGLTDVKMPTQMIVTLDQASKLIKFELNVDNRLPRSHRLCIDFDSEVVTNTSIADIQFGTIKRPLTKKQALKDWHQNQGAWQEKPISINTVQSFVAMSDDERGLVLIPQGVREYECIGKDNATIRLTVFRTYGMLGKRDLLYRPGRASGDETVPTPEAELNQHLSFELAMTTMQTGYDQAALASEVKAFETPLQVYQYAEFLNGRLTFPFNPVKRTADPELSLFKTDNQLVISTVEQTEEGTGYQMRLYNPLFHPVGDKITFNKQPQVVQLVDLLGNKIADLQVDNRTVVLPEIDHAKFMTVYFEL</sequence>
<dbReference type="Gene3D" id="1.20.1270.50">
    <property type="entry name" value="Glycoside hydrolase family 38, central domain"/>
    <property type="match status" value="1"/>
</dbReference>
<gene>
    <name evidence="6" type="ORF">JF72_10640</name>
</gene>
<organism evidence="6 7">
    <name type="scientific">Lactobacillus apis</name>
    <dbReference type="NCBI Taxonomy" id="303541"/>
    <lineage>
        <taxon>Bacteria</taxon>
        <taxon>Bacillati</taxon>
        <taxon>Bacillota</taxon>
        <taxon>Bacilli</taxon>
        <taxon>Lactobacillales</taxon>
        <taxon>Lactobacillaceae</taxon>
        <taxon>Lactobacillus</taxon>
    </lineage>
</organism>
<dbReference type="InterPro" id="IPR000602">
    <property type="entry name" value="Glyco_hydro_38_N"/>
</dbReference>
<dbReference type="GO" id="GO:0030246">
    <property type="term" value="F:carbohydrate binding"/>
    <property type="evidence" value="ECO:0007669"/>
    <property type="project" value="InterPro"/>
</dbReference>
<dbReference type="Gene3D" id="3.20.110.10">
    <property type="entry name" value="Glycoside hydrolase 38, N terminal domain"/>
    <property type="match status" value="1"/>
</dbReference>
<reference evidence="6 7" key="1">
    <citation type="submission" date="2015-01" db="EMBL/GenBank/DDBJ databases">
        <title>Comparative genomics of the lactic acid bacteria isolated from the honey bee gut.</title>
        <authorList>
            <person name="Ellegaard K.M."/>
            <person name="Tamarit D."/>
            <person name="Javelind E."/>
            <person name="Olofsson T."/>
            <person name="Andersson S.G."/>
            <person name="Vasquez A."/>
        </authorList>
    </citation>
    <scope>NUCLEOTIDE SEQUENCE [LARGE SCALE GENOMIC DNA]</scope>
    <source>
        <strain evidence="6 7">Hma11</strain>
    </source>
</reference>
<evidence type="ECO:0000256" key="1">
    <source>
        <dbReference type="ARBA" id="ARBA00009792"/>
    </source>
</evidence>
<accession>A0A0F4LNG1</accession>
<dbReference type="InterPro" id="IPR011682">
    <property type="entry name" value="Glyco_hydro_38_C"/>
</dbReference>
<keyword evidence="2" id="KW-0479">Metal-binding</keyword>
<dbReference type="InterPro" id="IPR028995">
    <property type="entry name" value="Glyco_hydro_57/38_cen_sf"/>
</dbReference>
<dbReference type="SUPFAM" id="SSF74650">
    <property type="entry name" value="Galactose mutarotase-like"/>
    <property type="match status" value="1"/>
</dbReference>
<protein>
    <submittedName>
        <fullName evidence="6">Alpha-mannosidase/fructosidase</fullName>
    </submittedName>
</protein>
<dbReference type="SUPFAM" id="SSF88713">
    <property type="entry name" value="Glycoside hydrolase/deacetylase"/>
    <property type="match status" value="1"/>
</dbReference>